<evidence type="ECO:0000256" key="9">
    <source>
        <dbReference type="ARBA" id="ARBA00022741"/>
    </source>
</evidence>
<evidence type="ECO:0000256" key="14">
    <source>
        <dbReference type="ARBA" id="ARBA00042102"/>
    </source>
</evidence>
<evidence type="ECO:0000313" key="17">
    <source>
        <dbReference type="EMBL" id="GBG05337.1"/>
    </source>
</evidence>
<protein>
    <recommendedName>
        <fullName evidence="7">Hydroxymethylpyrimidine/phosphomethylpyrimidine kinase</fullName>
        <ecNumber evidence="5">2.7.1.49</ecNumber>
        <ecNumber evidence="6">2.7.4.7</ecNumber>
    </recommendedName>
    <alternativeName>
        <fullName evidence="14">Hydroxymethylpyrimidine kinase</fullName>
    </alternativeName>
    <alternativeName>
        <fullName evidence="15">Hydroxymethylpyrimidine phosphate kinase</fullName>
    </alternativeName>
</protein>
<evidence type="ECO:0000256" key="7">
    <source>
        <dbReference type="ARBA" id="ARBA00019161"/>
    </source>
</evidence>
<organism evidence="17 18">
    <name type="scientific">Lactobacillus rodentium</name>
    <dbReference type="NCBI Taxonomy" id="947835"/>
    <lineage>
        <taxon>Bacteria</taxon>
        <taxon>Bacillati</taxon>
        <taxon>Bacillota</taxon>
        <taxon>Bacilli</taxon>
        <taxon>Lactobacillales</taxon>
        <taxon>Lactobacillaceae</taxon>
        <taxon>Lactobacillus</taxon>
    </lineage>
</organism>
<dbReference type="OrthoDB" id="9810880at2"/>
<evidence type="ECO:0000256" key="5">
    <source>
        <dbReference type="ARBA" id="ARBA00012135"/>
    </source>
</evidence>
<dbReference type="EC" id="2.7.4.7" evidence="6"/>
<dbReference type="RefSeq" id="WP_117118667.1">
    <property type="nucleotide sequence ID" value="NZ_BFBY01000011.1"/>
</dbReference>
<evidence type="ECO:0000256" key="1">
    <source>
        <dbReference type="ARBA" id="ARBA00000151"/>
    </source>
</evidence>
<evidence type="ECO:0000256" key="4">
    <source>
        <dbReference type="ARBA" id="ARBA00009879"/>
    </source>
</evidence>
<dbReference type="Proteomes" id="UP000257317">
    <property type="component" value="Unassembled WGS sequence"/>
</dbReference>
<evidence type="ECO:0000256" key="11">
    <source>
        <dbReference type="ARBA" id="ARBA00022840"/>
    </source>
</evidence>
<dbReference type="CDD" id="cd01169">
    <property type="entry name" value="HMPP_kinase"/>
    <property type="match status" value="1"/>
</dbReference>
<dbReference type="GO" id="GO:0008972">
    <property type="term" value="F:phosphomethylpyrimidine kinase activity"/>
    <property type="evidence" value="ECO:0007669"/>
    <property type="project" value="UniProtKB-EC"/>
</dbReference>
<comment type="caution">
    <text evidence="17">The sequence shown here is derived from an EMBL/GenBank/DDBJ whole genome shotgun (WGS) entry which is preliminary data.</text>
</comment>
<evidence type="ECO:0000256" key="12">
    <source>
        <dbReference type="ARBA" id="ARBA00022977"/>
    </source>
</evidence>
<dbReference type="EMBL" id="BFBY01000011">
    <property type="protein sequence ID" value="GBG05337.1"/>
    <property type="molecule type" value="Genomic_DNA"/>
</dbReference>
<comment type="catalytic activity">
    <reaction evidence="2">
        <text>4-amino-2-methyl-5-(phosphooxymethyl)pyrimidine + ATP = 4-amino-2-methyl-5-(diphosphooxymethyl)pyrimidine + ADP</text>
        <dbReference type="Rhea" id="RHEA:19893"/>
        <dbReference type="ChEBI" id="CHEBI:30616"/>
        <dbReference type="ChEBI" id="CHEBI:57841"/>
        <dbReference type="ChEBI" id="CHEBI:58354"/>
        <dbReference type="ChEBI" id="CHEBI:456216"/>
        <dbReference type="EC" id="2.7.4.7"/>
    </reaction>
</comment>
<dbReference type="Pfam" id="PF08543">
    <property type="entry name" value="Phos_pyr_kin"/>
    <property type="match status" value="1"/>
</dbReference>
<proteinExistence type="inferred from homology"/>
<dbReference type="AlphaFoldDB" id="A0A2Z6TR81"/>
<evidence type="ECO:0000256" key="10">
    <source>
        <dbReference type="ARBA" id="ARBA00022777"/>
    </source>
</evidence>
<dbReference type="PANTHER" id="PTHR20858:SF17">
    <property type="entry name" value="HYDROXYMETHYLPYRIMIDINE_PHOSPHOMETHYLPYRIMIDINE KINASE THI20-RELATED"/>
    <property type="match status" value="1"/>
</dbReference>
<evidence type="ECO:0000256" key="15">
    <source>
        <dbReference type="ARBA" id="ARBA00043176"/>
    </source>
</evidence>
<dbReference type="InterPro" id="IPR004399">
    <property type="entry name" value="HMP/HMP-P_kinase_dom"/>
</dbReference>
<dbReference type="GO" id="GO:0009228">
    <property type="term" value="P:thiamine biosynthetic process"/>
    <property type="evidence" value="ECO:0007669"/>
    <property type="project" value="UniProtKB-KW"/>
</dbReference>
<dbReference type="SUPFAM" id="SSF53613">
    <property type="entry name" value="Ribokinase-like"/>
    <property type="match status" value="1"/>
</dbReference>
<dbReference type="GO" id="GO:0008902">
    <property type="term" value="F:hydroxymethylpyrimidine kinase activity"/>
    <property type="evidence" value="ECO:0007669"/>
    <property type="project" value="UniProtKB-EC"/>
</dbReference>
<feature type="domain" description="Pyridoxamine kinase/Phosphomethylpyrimidine kinase" evidence="16">
    <location>
        <begin position="17"/>
        <end position="263"/>
    </location>
</feature>
<dbReference type="Gene3D" id="3.40.1190.20">
    <property type="match status" value="1"/>
</dbReference>
<keyword evidence="12" id="KW-0784">Thiamine biosynthesis</keyword>
<evidence type="ECO:0000256" key="3">
    <source>
        <dbReference type="ARBA" id="ARBA00004769"/>
    </source>
</evidence>
<dbReference type="GO" id="GO:0005524">
    <property type="term" value="F:ATP binding"/>
    <property type="evidence" value="ECO:0007669"/>
    <property type="project" value="UniProtKB-KW"/>
</dbReference>
<dbReference type="FunFam" id="3.40.1190.20:FF:000003">
    <property type="entry name" value="Phosphomethylpyrimidine kinase ThiD"/>
    <property type="match status" value="1"/>
</dbReference>
<name>A0A2Z6TR81_9LACO</name>
<evidence type="ECO:0000256" key="8">
    <source>
        <dbReference type="ARBA" id="ARBA00022679"/>
    </source>
</evidence>
<evidence type="ECO:0000256" key="6">
    <source>
        <dbReference type="ARBA" id="ARBA00012963"/>
    </source>
</evidence>
<sequence length="279" mass="30565">MTELEEHAEALTIAGNDSDGSAGMPADLHTFYALGVYGLGLLTSAVAGNSKGIFAQELMPVDFINRQFQVLNDDYVIKASKTGMLGSKDVIHAVAENLKKFKMPNIVIDPVIITKHGATLLEDEAYQTFLDELVPLATIITPNFYEAQKLSEIELNTDDDIRQAAQILQNMGAKNVLIKGKHTGDEAEVRDYLLLEDSSEIWLSKPYFETNRINGTGDTLSAAITAELAKGNDIKRAVEIAKDFTYYAISHPIKVGSLYGPINHGAAQKDYEEKGQQNN</sequence>
<dbReference type="NCBIfam" id="TIGR00097">
    <property type="entry name" value="HMP-P_kinase"/>
    <property type="match status" value="1"/>
</dbReference>
<comment type="similarity">
    <text evidence="4">Belongs to the ThiD family.</text>
</comment>
<keyword evidence="10 17" id="KW-0418">Kinase</keyword>
<evidence type="ECO:0000259" key="16">
    <source>
        <dbReference type="Pfam" id="PF08543"/>
    </source>
</evidence>
<accession>A0A2Z6TR81</accession>
<gene>
    <name evidence="17" type="primary">thiD</name>
    <name evidence="17" type="ORF">LrDSM24759_12510</name>
</gene>
<evidence type="ECO:0000313" key="18">
    <source>
        <dbReference type="Proteomes" id="UP000257317"/>
    </source>
</evidence>
<dbReference type="InterPro" id="IPR013749">
    <property type="entry name" value="PM/HMP-P_kinase-1"/>
</dbReference>
<comment type="pathway">
    <text evidence="3">Cofactor biosynthesis; thiamine diphosphate biosynthesis; 4-amino-2-methyl-5-diphosphomethylpyrimidine from 5-amino-1-(5-phospho-D-ribosyl)imidazole: step 3/3.</text>
</comment>
<keyword evidence="11" id="KW-0067">ATP-binding</keyword>
<keyword evidence="9" id="KW-0547">Nucleotide-binding</keyword>
<evidence type="ECO:0000256" key="2">
    <source>
        <dbReference type="ARBA" id="ARBA00000565"/>
    </source>
</evidence>
<comment type="catalytic activity">
    <reaction evidence="1">
        <text>4-amino-5-hydroxymethyl-2-methylpyrimidine + ATP = 4-amino-2-methyl-5-(phosphooxymethyl)pyrimidine + ADP + H(+)</text>
        <dbReference type="Rhea" id="RHEA:23096"/>
        <dbReference type="ChEBI" id="CHEBI:15378"/>
        <dbReference type="ChEBI" id="CHEBI:16892"/>
        <dbReference type="ChEBI" id="CHEBI:30616"/>
        <dbReference type="ChEBI" id="CHEBI:58354"/>
        <dbReference type="ChEBI" id="CHEBI:456216"/>
        <dbReference type="EC" id="2.7.1.49"/>
    </reaction>
</comment>
<dbReference type="GO" id="GO:0005829">
    <property type="term" value="C:cytosol"/>
    <property type="evidence" value="ECO:0007669"/>
    <property type="project" value="TreeGrafter"/>
</dbReference>
<dbReference type="InterPro" id="IPR029056">
    <property type="entry name" value="Ribokinase-like"/>
</dbReference>
<keyword evidence="8" id="KW-0808">Transferase</keyword>
<keyword evidence="18" id="KW-1185">Reference proteome</keyword>
<comment type="pathway">
    <text evidence="13">Cofactor biosynthesis; thiamine diphosphate biosynthesis; 4-amino-2-methyl-5-diphosphomethylpyrimidine from 5-amino-1-(5-phospho-D-ribosyl)imidazole: step 2/3.</text>
</comment>
<reference evidence="18" key="1">
    <citation type="submission" date="2018-03" db="EMBL/GenBank/DDBJ databases">
        <title>New taxa in the Lactobacillus gasseri group.</title>
        <authorList>
            <person name="Tanizawa Y."/>
            <person name="Tohno M."/>
            <person name="Endo A."/>
            <person name="Arita M."/>
        </authorList>
    </citation>
    <scope>NUCLEOTIDE SEQUENCE [LARGE SCALE GENOMIC DNA]</scope>
    <source>
        <strain evidence="18">DSM 24759</strain>
    </source>
</reference>
<dbReference type="PANTHER" id="PTHR20858">
    <property type="entry name" value="PHOSPHOMETHYLPYRIMIDINE KINASE"/>
    <property type="match status" value="1"/>
</dbReference>
<dbReference type="EC" id="2.7.1.49" evidence="5"/>
<evidence type="ECO:0000256" key="13">
    <source>
        <dbReference type="ARBA" id="ARBA00037917"/>
    </source>
</evidence>